<dbReference type="CDD" id="cd06533">
    <property type="entry name" value="Glyco_transf_WecG_TagA"/>
    <property type="match status" value="1"/>
</dbReference>
<keyword evidence="1" id="KW-0328">Glycosyltransferase</keyword>
<gene>
    <name evidence="3" type="ORF">HZ995_00370</name>
</gene>
<dbReference type="KEGG" id="cact:HZ995_00370"/>
<dbReference type="Pfam" id="PF03808">
    <property type="entry name" value="Glyco_tran_WecG"/>
    <property type="match status" value="1"/>
</dbReference>
<name>A0A975ERY0_9RHOB</name>
<dbReference type="InterPro" id="IPR004629">
    <property type="entry name" value="WecG_TagA_CpsF"/>
</dbReference>
<sequence length="249" mass="27252">MQYQTKNGDIRVNIGSKADLEARVRDKFKQKQGFSLATINLDHLVKMDRDSGFYEAYRKQDFVVADGNPIVWTSKLAHKPVDLLPGSDLVLPLCEWAASEGRSIALLGSTEAALNEAGNALATKVSGLHVACMIAPPFGFDPNSDDAADILKTVEASGASLCFLALGAPKQELLAARGADFAPSVGFASIGAGLDFLAGTQTRAPRWVRAMAIEWVWRLMLNPKRLWKRYFDSGLIMPRLVFQAIRDRD</sequence>
<proteinExistence type="predicted"/>
<protein>
    <submittedName>
        <fullName evidence="3">WecB/TagA/CpsF family glycosyltransferase</fullName>
    </submittedName>
</protein>
<dbReference type="PANTHER" id="PTHR34136:SF1">
    <property type="entry name" value="UDP-N-ACETYL-D-MANNOSAMINURONIC ACID TRANSFERASE"/>
    <property type="match status" value="1"/>
</dbReference>
<accession>A0A975ERY0</accession>
<organism evidence="3 4">
    <name type="scientific">Cognatishimia activa</name>
    <dbReference type="NCBI Taxonomy" id="1715691"/>
    <lineage>
        <taxon>Bacteria</taxon>
        <taxon>Pseudomonadati</taxon>
        <taxon>Pseudomonadota</taxon>
        <taxon>Alphaproteobacteria</taxon>
        <taxon>Rhodobacterales</taxon>
        <taxon>Paracoccaceae</taxon>
        <taxon>Cognatishimia</taxon>
    </lineage>
</organism>
<dbReference type="GO" id="GO:0016758">
    <property type="term" value="F:hexosyltransferase activity"/>
    <property type="evidence" value="ECO:0007669"/>
    <property type="project" value="TreeGrafter"/>
</dbReference>
<dbReference type="RefSeq" id="WP_209356725.1">
    <property type="nucleotide sequence ID" value="NZ_CP060010.1"/>
</dbReference>
<evidence type="ECO:0000313" key="4">
    <source>
        <dbReference type="Proteomes" id="UP000665026"/>
    </source>
</evidence>
<evidence type="ECO:0000313" key="3">
    <source>
        <dbReference type="EMBL" id="QTN36021.1"/>
    </source>
</evidence>
<evidence type="ECO:0000256" key="1">
    <source>
        <dbReference type="ARBA" id="ARBA00022676"/>
    </source>
</evidence>
<dbReference type="Proteomes" id="UP000665026">
    <property type="component" value="Chromosome"/>
</dbReference>
<dbReference type="PANTHER" id="PTHR34136">
    <property type="match status" value="1"/>
</dbReference>
<reference evidence="3" key="1">
    <citation type="submission" date="2020-07" db="EMBL/GenBank/DDBJ databases">
        <title>Genome sequences of bacteria associated with the marine, planktonic diatom Thalassiosira profunda strain ECT2AJA-044.</title>
        <authorList>
            <person name="Gargas C.B."/>
            <person name="Roberts W.R."/>
            <person name="Alverson A.J."/>
        </authorList>
    </citation>
    <scope>NUCLEOTIDE SEQUENCE</scope>
    <source>
        <strain evidence="3">ECT2AJA-044</strain>
    </source>
</reference>
<keyword evidence="2" id="KW-0808">Transferase</keyword>
<dbReference type="EMBL" id="CP060010">
    <property type="protein sequence ID" value="QTN36021.1"/>
    <property type="molecule type" value="Genomic_DNA"/>
</dbReference>
<evidence type="ECO:0000256" key="2">
    <source>
        <dbReference type="ARBA" id="ARBA00022679"/>
    </source>
</evidence>
<dbReference type="AlphaFoldDB" id="A0A975ERY0"/>
<dbReference type="NCBIfam" id="TIGR00696">
    <property type="entry name" value="wecG_tagA_cpsF"/>
    <property type="match status" value="1"/>
</dbReference>